<comment type="caution">
    <text evidence="2">The sequence shown here is derived from an EMBL/GenBank/DDBJ whole genome shotgun (WGS) entry which is preliminary data.</text>
</comment>
<dbReference type="Proteomes" id="UP000419743">
    <property type="component" value="Unassembled WGS sequence"/>
</dbReference>
<keyword evidence="3" id="KW-1185">Reference proteome</keyword>
<evidence type="ECO:0000256" key="1">
    <source>
        <dbReference type="SAM" id="SignalP"/>
    </source>
</evidence>
<sequence>MSVRSAVGHRTLAGMSATILHLAHAADWAAAIASGEYAVSTRGATIEQVGYMHCSFTRQVAGVAEAFYADDPEPLVVLEIDVAALEAAGRTVRVEALDGAPEPFPHIYGGPLPVAAVVSVRGAEIDAQGRFRFSDGS</sequence>
<protein>
    <recommendedName>
        <fullName evidence="4">DUF952 domain-containing protein</fullName>
    </recommendedName>
</protein>
<dbReference type="EMBL" id="CACRYJ010000060">
    <property type="protein sequence ID" value="VZO39562.1"/>
    <property type="molecule type" value="Genomic_DNA"/>
</dbReference>
<accession>A0A7M4DQ18</accession>
<dbReference type="InterPro" id="IPR009297">
    <property type="entry name" value="DUF952"/>
</dbReference>
<dbReference type="AlphaFoldDB" id="A0A7M4DQ18"/>
<feature type="chain" id="PRO_5029468569" description="DUF952 domain-containing protein" evidence="1">
    <location>
        <begin position="26"/>
        <end position="137"/>
    </location>
</feature>
<dbReference type="Gene3D" id="3.20.170.20">
    <property type="entry name" value="Protein of unknown function DUF952"/>
    <property type="match status" value="1"/>
</dbReference>
<organism evidence="2 3">
    <name type="scientific">Occultella aeris</name>
    <dbReference type="NCBI Taxonomy" id="2761496"/>
    <lineage>
        <taxon>Bacteria</taxon>
        <taxon>Bacillati</taxon>
        <taxon>Actinomycetota</taxon>
        <taxon>Actinomycetes</taxon>
        <taxon>Micrococcales</taxon>
        <taxon>Ruaniaceae</taxon>
        <taxon>Occultella</taxon>
    </lineage>
</organism>
<gene>
    <name evidence="2" type="ORF">HALOF300_04255</name>
</gene>
<evidence type="ECO:0008006" key="4">
    <source>
        <dbReference type="Google" id="ProtNLM"/>
    </source>
</evidence>
<proteinExistence type="predicted"/>
<keyword evidence="1" id="KW-0732">Signal</keyword>
<feature type="signal peptide" evidence="1">
    <location>
        <begin position="1"/>
        <end position="25"/>
    </location>
</feature>
<dbReference type="SUPFAM" id="SSF56399">
    <property type="entry name" value="ADP-ribosylation"/>
    <property type="match status" value="1"/>
</dbReference>
<name>A0A7M4DQ18_9MICO</name>
<evidence type="ECO:0000313" key="3">
    <source>
        <dbReference type="Proteomes" id="UP000419743"/>
    </source>
</evidence>
<evidence type="ECO:0000313" key="2">
    <source>
        <dbReference type="EMBL" id="VZO39562.1"/>
    </source>
</evidence>
<dbReference type="PANTHER" id="PTHR34129">
    <property type="entry name" value="BLR1139 PROTEIN"/>
    <property type="match status" value="1"/>
</dbReference>
<reference evidence="2 3" key="1">
    <citation type="submission" date="2019-11" db="EMBL/GenBank/DDBJ databases">
        <authorList>
            <person name="Criscuolo A."/>
        </authorList>
    </citation>
    <scope>NUCLEOTIDE SEQUENCE [LARGE SCALE GENOMIC DNA]</scope>
    <source>
        <strain evidence="2">CIP111667</strain>
    </source>
</reference>
<dbReference type="Pfam" id="PF06108">
    <property type="entry name" value="DUF952"/>
    <property type="match status" value="1"/>
</dbReference>
<dbReference type="PANTHER" id="PTHR34129:SF1">
    <property type="entry name" value="DUF952 DOMAIN-CONTAINING PROTEIN"/>
    <property type="match status" value="1"/>
</dbReference>